<feature type="non-terminal residue" evidence="4">
    <location>
        <position position="1"/>
    </location>
</feature>
<dbReference type="EMBL" id="JACRDE010000364">
    <property type="protein sequence ID" value="MBI5250582.1"/>
    <property type="molecule type" value="Genomic_DNA"/>
</dbReference>
<name>A0A9D6V7R6_9BACT</name>
<evidence type="ECO:0000313" key="4">
    <source>
        <dbReference type="EMBL" id="MBI5250582.1"/>
    </source>
</evidence>
<dbReference type="Proteomes" id="UP000807825">
    <property type="component" value="Unassembled WGS sequence"/>
</dbReference>
<dbReference type="SUPFAM" id="SSF53822">
    <property type="entry name" value="Periplasmic binding protein-like I"/>
    <property type="match status" value="1"/>
</dbReference>
<dbReference type="InterPro" id="IPR028082">
    <property type="entry name" value="Peripla_BP_I"/>
</dbReference>
<comment type="similarity">
    <text evidence="1">Belongs to the leucine-binding protein family.</text>
</comment>
<comment type="caution">
    <text evidence="4">The sequence shown here is derived from an EMBL/GenBank/DDBJ whole genome shotgun (WGS) entry which is preliminary data.</text>
</comment>
<evidence type="ECO:0000256" key="2">
    <source>
        <dbReference type="ARBA" id="ARBA00022729"/>
    </source>
</evidence>
<accession>A0A9D6V7R6</accession>
<dbReference type="Gene3D" id="3.40.50.2300">
    <property type="match status" value="2"/>
</dbReference>
<organism evidence="4 5">
    <name type="scientific">Desulfomonile tiedjei</name>
    <dbReference type="NCBI Taxonomy" id="2358"/>
    <lineage>
        <taxon>Bacteria</taxon>
        <taxon>Pseudomonadati</taxon>
        <taxon>Thermodesulfobacteriota</taxon>
        <taxon>Desulfomonilia</taxon>
        <taxon>Desulfomonilales</taxon>
        <taxon>Desulfomonilaceae</taxon>
        <taxon>Desulfomonile</taxon>
    </lineage>
</organism>
<feature type="domain" description="Leucine-binding protein" evidence="3">
    <location>
        <begin position="12"/>
        <end position="244"/>
    </location>
</feature>
<reference evidence="4" key="1">
    <citation type="submission" date="2020-07" db="EMBL/GenBank/DDBJ databases">
        <title>Huge and variable diversity of episymbiotic CPR bacteria and DPANN archaea in groundwater ecosystems.</title>
        <authorList>
            <person name="He C.Y."/>
            <person name="Keren R."/>
            <person name="Whittaker M."/>
            <person name="Farag I.F."/>
            <person name="Doudna J."/>
            <person name="Cate J.H.D."/>
            <person name="Banfield J.F."/>
        </authorList>
    </citation>
    <scope>NUCLEOTIDE SEQUENCE</scope>
    <source>
        <strain evidence="4">NC_groundwater_1664_Pr3_B-0.1um_52_9</strain>
    </source>
</reference>
<dbReference type="Pfam" id="PF13458">
    <property type="entry name" value="Peripla_BP_6"/>
    <property type="match status" value="1"/>
</dbReference>
<sequence length="256" mass="27944">ATDPDLPKELGPELIMVAFGDDDQANAIAHFAFDELKTSRAVVWTDVSMDFTRTLSTYFKKRFIRQGGKIASEDFFKAGDKDFSGHITRLKALSPQPDAVFVSAVPGEAAAIVAQLRSAGIRIPILSGDGFDSDIVSAVPSKDMADGVYFSTHSYRGQTRKEVSEFVEAYKKKYDTEPENAFAALGFDAMNLLADAIKRAGTTEAGPLLRAIYATRSFHGVTGGISYARPSHVPIKPISIIGIRNGEYKVMQKWKP</sequence>
<protein>
    <submittedName>
        <fullName evidence="4">ABC transporter substrate-binding protein</fullName>
    </submittedName>
</protein>
<dbReference type="CDD" id="cd06347">
    <property type="entry name" value="PBP1_ABC_LivK_ligand_binding-like"/>
    <property type="match status" value="1"/>
</dbReference>
<evidence type="ECO:0000259" key="3">
    <source>
        <dbReference type="Pfam" id="PF13458"/>
    </source>
</evidence>
<dbReference type="InterPro" id="IPR028081">
    <property type="entry name" value="Leu-bd"/>
</dbReference>
<gene>
    <name evidence="4" type="ORF">HY912_13915</name>
</gene>
<evidence type="ECO:0000256" key="1">
    <source>
        <dbReference type="ARBA" id="ARBA00010062"/>
    </source>
</evidence>
<dbReference type="PANTHER" id="PTHR30483">
    <property type="entry name" value="LEUCINE-SPECIFIC-BINDING PROTEIN"/>
    <property type="match status" value="1"/>
</dbReference>
<dbReference type="PANTHER" id="PTHR30483:SF6">
    <property type="entry name" value="PERIPLASMIC BINDING PROTEIN OF ABC TRANSPORTER FOR NATURAL AMINO ACIDS"/>
    <property type="match status" value="1"/>
</dbReference>
<evidence type="ECO:0000313" key="5">
    <source>
        <dbReference type="Proteomes" id="UP000807825"/>
    </source>
</evidence>
<keyword evidence="2" id="KW-0732">Signal</keyword>
<dbReference type="AlphaFoldDB" id="A0A9D6V7R6"/>
<proteinExistence type="inferred from homology"/>
<dbReference type="InterPro" id="IPR051010">
    <property type="entry name" value="BCAA_transport"/>
</dbReference>